<comment type="similarity">
    <text evidence="1">Belongs to the peptidase S49 family.</text>
</comment>
<feature type="domain" description="Peptidase S49" evidence="6">
    <location>
        <begin position="380"/>
        <end position="529"/>
    </location>
</feature>
<dbReference type="PANTHER" id="PTHR33209:SF1">
    <property type="entry name" value="PEPTIDASE S49 DOMAIN-CONTAINING PROTEIN"/>
    <property type="match status" value="1"/>
</dbReference>
<evidence type="ECO:0000256" key="1">
    <source>
        <dbReference type="ARBA" id="ARBA00008683"/>
    </source>
</evidence>
<keyword evidence="8" id="KW-1185">Reference proteome</keyword>
<evidence type="ECO:0000256" key="4">
    <source>
        <dbReference type="ARBA" id="ARBA00022825"/>
    </source>
</evidence>
<protein>
    <submittedName>
        <fullName evidence="7">Signal peptide peptidase SppA</fullName>
    </submittedName>
</protein>
<dbReference type="Pfam" id="PF01343">
    <property type="entry name" value="Peptidase_S49"/>
    <property type="match status" value="2"/>
</dbReference>
<keyword evidence="5" id="KW-1133">Transmembrane helix</keyword>
<keyword evidence="3" id="KW-0378">Hydrolase</keyword>
<dbReference type="Proteomes" id="UP000258016">
    <property type="component" value="Chromosome"/>
</dbReference>
<sequence>MGFVKGAWKVLVAIKDGLVLLAMLLFFGIILAALSSRPNPAAVTEGALLVQLDGVIVEEPENIDPIATLLGGQAPLKQFRERDVIRAIDTAAEDDRIKVIALDLDRFMGGGQVSLEQIGEAIGRAKAKGKPVYTFATFYSDSAYLLAAHASEIWIDPMGGAAFTGPGGSRLYYKDFLDRFKVTAHVYRVGTFKSAVEPYLRSDQSPEAKQVLLAVYQPIWANWQANVKKARPKADLASYIADPAAAVTAANGDLVKLATDRKIIDKVGDRTAFGKRVAALAGADEDEGPGAFKHTSLGDWVAANPAKTGGDEVGVITIAGTIVDGEAGPGTAGGDRIEKLLYEGLQRDNLKALVVRVDSPGGSAFASEQIRRAIEVYRGRKIPVVISMGNVAASGGYWVATAGDTIFAEPSTITGSIGIFAVLPSFERALADYGVKADGVATTDLSGQPDVFGGFNSTVDTFIQGTIEHDYRRFLGLVGKARGMTPAQVDQIAQGRVWDGGTARQIKLVDRFGSIDDAIAEAAKRAKLKDDGYSVRYLQTEPDAFEQFVSGMFGPTEDSQQAHGLVAQLAWQQQAALGQVIGDLNVLGGTQGVQAWCLECSGALPPRTSARAELGWLAQMLSLKGT</sequence>
<name>A0ABM6M9C8_9SPHN</name>
<dbReference type="EMBL" id="CP020083">
    <property type="protein sequence ID" value="ASR52605.1"/>
    <property type="molecule type" value="Genomic_DNA"/>
</dbReference>
<evidence type="ECO:0000256" key="2">
    <source>
        <dbReference type="ARBA" id="ARBA00022670"/>
    </source>
</evidence>
<evidence type="ECO:0000313" key="8">
    <source>
        <dbReference type="Proteomes" id="UP000258016"/>
    </source>
</evidence>
<dbReference type="InterPro" id="IPR029045">
    <property type="entry name" value="ClpP/crotonase-like_dom_sf"/>
</dbReference>
<dbReference type="GeneID" id="303486892"/>
<dbReference type="PANTHER" id="PTHR33209">
    <property type="entry name" value="PROTEASE 4"/>
    <property type="match status" value="1"/>
</dbReference>
<gene>
    <name evidence="7" type="ORF">B5J99_15000</name>
</gene>
<dbReference type="InterPro" id="IPR047272">
    <property type="entry name" value="S49_SppA_C"/>
</dbReference>
<dbReference type="CDD" id="cd07023">
    <property type="entry name" value="S49_Sppa_N_C"/>
    <property type="match status" value="1"/>
</dbReference>
<dbReference type="NCBIfam" id="TIGR00705">
    <property type="entry name" value="SppA_67K"/>
    <property type="match status" value="1"/>
</dbReference>
<feature type="domain" description="Peptidase S49" evidence="6">
    <location>
        <begin position="125"/>
        <end position="271"/>
    </location>
</feature>
<organism evidence="7 8">
    <name type="scientific">Blastomonas fulva</name>
    <dbReference type="NCBI Taxonomy" id="1550728"/>
    <lineage>
        <taxon>Bacteria</taxon>
        <taxon>Pseudomonadati</taxon>
        <taxon>Pseudomonadota</taxon>
        <taxon>Alphaproteobacteria</taxon>
        <taxon>Sphingomonadales</taxon>
        <taxon>Sphingomonadaceae</taxon>
        <taxon>Blastomonas</taxon>
    </lineage>
</organism>
<evidence type="ECO:0000259" key="6">
    <source>
        <dbReference type="Pfam" id="PF01343"/>
    </source>
</evidence>
<reference evidence="7 8" key="1">
    <citation type="submission" date="2017-03" db="EMBL/GenBank/DDBJ databases">
        <title>Complete genome sequence of Blastomonas fulva degrading microcsystin LR.</title>
        <authorList>
            <person name="Lee H.-g."/>
            <person name="Jin L."/>
            <person name="oh H.-M."/>
        </authorList>
    </citation>
    <scope>NUCLEOTIDE SEQUENCE [LARGE SCALE GENOMIC DNA]</scope>
    <source>
        <strain evidence="7 8">T2</strain>
    </source>
</reference>
<evidence type="ECO:0000313" key="7">
    <source>
        <dbReference type="EMBL" id="ASR52605.1"/>
    </source>
</evidence>
<feature type="transmembrane region" description="Helical" evidence="5">
    <location>
        <begin position="12"/>
        <end position="34"/>
    </location>
</feature>
<dbReference type="InterPro" id="IPR004634">
    <property type="entry name" value="Pept_S49_pIV"/>
</dbReference>
<evidence type="ECO:0000256" key="3">
    <source>
        <dbReference type="ARBA" id="ARBA00022801"/>
    </source>
</evidence>
<dbReference type="SUPFAM" id="SSF52096">
    <property type="entry name" value="ClpP/crotonase"/>
    <property type="match status" value="2"/>
</dbReference>
<dbReference type="RefSeq" id="WP_117352839.1">
    <property type="nucleotide sequence ID" value="NZ_CP020083.1"/>
</dbReference>
<keyword evidence="4" id="KW-0720">Serine protease</keyword>
<accession>A0ABM6M9C8</accession>
<dbReference type="PIRSF" id="PIRSF001217">
    <property type="entry name" value="Protease_4_SppA"/>
    <property type="match status" value="1"/>
</dbReference>
<keyword evidence="5" id="KW-0812">Transmembrane</keyword>
<keyword evidence="2" id="KW-0645">Protease</keyword>
<keyword evidence="5" id="KW-0472">Membrane</keyword>
<dbReference type="CDD" id="cd07018">
    <property type="entry name" value="S49_SppA_67K_type"/>
    <property type="match status" value="1"/>
</dbReference>
<proteinExistence type="inferred from homology"/>
<evidence type="ECO:0000256" key="5">
    <source>
        <dbReference type="SAM" id="Phobius"/>
    </source>
</evidence>
<dbReference type="InterPro" id="IPR002142">
    <property type="entry name" value="Peptidase_S49"/>
</dbReference>
<dbReference type="Gene3D" id="3.90.226.10">
    <property type="entry name" value="2-enoyl-CoA Hydratase, Chain A, domain 1"/>
    <property type="match status" value="2"/>
</dbReference>
<dbReference type="InterPro" id="IPR047217">
    <property type="entry name" value="S49_SppA_67K_type_N"/>
</dbReference>